<dbReference type="GeneID" id="54419456"/>
<dbReference type="AlphaFoldDB" id="A0A6G1GAC0"/>
<sequence>MNEVRAGALRHYGFECDCPACDPSNLGFGPNFYDESRERRFTLEDIEEQIPPDGRFWPAEDGHLNERLKLALQTAAILRQEWAYTGKLGRIYHDIALLAWNQGEGGLAETAARSAIYVYATSCGLDHQYTRFERGRFRDMIQKIKLENAKKDGEATHNGGEVVEYAETDAAVEQVTKLGI</sequence>
<reference evidence="3" key="3">
    <citation type="submission" date="2025-04" db="UniProtKB">
        <authorList>
            <consortium name="RefSeq"/>
        </authorList>
    </citation>
    <scope>IDENTIFICATION</scope>
    <source>
        <strain evidence="3">CBS 781.70</strain>
    </source>
</reference>
<gene>
    <name evidence="1 3" type="ORF">P152DRAFT_455899</name>
</gene>
<evidence type="ECO:0000313" key="2">
    <source>
        <dbReference type="Proteomes" id="UP000504638"/>
    </source>
</evidence>
<organism evidence="1">
    <name type="scientific">Eremomyces bilateralis CBS 781.70</name>
    <dbReference type="NCBI Taxonomy" id="1392243"/>
    <lineage>
        <taxon>Eukaryota</taxon>
        <taxon>Fungi</taxon>
        <taxon>Dikarya</taxon>
        <taxon>Ascomycota</taxon>
        <taxon>Pezizomycotina</taxon>
        <taxon>Dothideomycetes</taxon>
        <taxon>Dothideomycetes incertae sedis</taxon>
        <taxon>Eremomycetales</taxon>
        <taxon>Eremomycetaceae</taxon>
        <taxon>Eremomyces</taxon>
    </lineage>
</organism>
<name>A0A6G1GAC0_9PEZI</name>
<protein>
    <submittedName>
        <fullName evidence="1 3">Uncharacterized protein</fullName>
    </submittedName>
</protein>
<proteinExistence type="predicted"/>
<dbReference type="RefSeq" id="XP_033536491.1">
    <property type="nucleotide sequence ID" value="XM_033678886.1"/>
</dbReference>
<keyword evidence="2" id="KW-1185">Reference proteome</keyword>
<accession>A0A6G1GAC0</accession>
<dbReference type="OrthoDB" id="265717at2759"/>
<dbReference type="Proteomes" id="UP000504638">
    <property type="component" value="Unplaced"/>
</dbReference>
<evidence type="ECO:0000313" key="1">
    <source>
        <dbReference type="EMBL" id="KAF1814860.1"/>
    </source>
</evidence>
<reference evidence="1 3" key="1">
    <citation type="submission" date="2020-01" db="EMBL/GenBank/DDBJ databases">
        <authorList>
            <consortium name="DOE Joint Genome Institute"/>
            <person name="Haridas S."/>
            <person name="Albert R."/>
            <person name="Binder M."/>
            <person name="Bloem J."/>
            <person name="Labutti K."/>
            <person name="Salamov A."/>
            <person name="Andreopoulos B."/>
            <person name="Baker S.E."/>
            <person name="Barry K."/>
            <person name="Bills G."/>
            <person name="Bluhm B.H."/>
            <person name="Cannon C."/>
            <person name="Castanera R."/>
            <person name="Culley D.E."/>
            <person name="Daum C."/>
            <person name="Ezra D."/>
            <person name="Gonzalez J.B."/>
            <person name="Henrissat B."/>
            <person name="Kuo A."/>
            <person name="Liang C."/>
            <person name="Lipzen A."/>
            <person name="Lutzoni F."/>
            <person name="Magnuson J."/>
            <person name="Mondo S."/>
            <person name="Nolan M."/>
            <person name="Ohm R."/>
            <person name="Pangilinan J."/>
            <person name="Park H.-J."/>
            <person name="Ramirez L."/>
            <person name="Alfaro M."/>
            <person name="Sun H."/>
            <person name="Tritt A."/>
            <person name="Yoshinaga Y."/>
            <person name="Zwiers L.-H."/>
            <person name="Turgeon B.G."/>
            <person name="Goodwin S.B."/>
            <person name="Spatafora J.W."/>
            <person name="Crous P.W."/>
            <person name="Grigoriev I.V."/>
        </authorList>
    </citation>
    <scope>NUCLEOTIDE SEQUENCE</scope>
    <source>
        <strain evidence="1 3">CBS 781.70</strain>
    </source>
</reference>
<evidence type="ECO:0000313" key="3">
    <source>
        <dbReference type="RefSeq" id="XP_033536491.1"/>
    </source>
</evidence>
<reference evidence="3" key="2">
    <citation type="submission" date="2020-04" db="EMBL/GenBank/DDBJ databases">
        <authorList>
            <consortium name="NCBI Genome Project"/>
        </authorList>
    </citation>
    <scope>NUCLEOTIDE SEQUENCE</scope>
    <source>
        <strain evidence="3">CBS 781.70</strain>
    </source>
</reference>
<dbReference type="EMBL" id="ML975152">
    <property type="protein sequence ID" value="KAF1814860.1"/>
    <property type="molecule type" value="Genomic_DNA"/>
</dbReference>